<evidence type="ECO:0000313" key="3">
    <source>
        <dbReference type="Proteomes" id="UP001562354"/>
    </source>
</evidence>
<feature type="compositionally biased region" description="Low complexity" evidence="1">
    <location>
        <begin position="417"/>
        <end position="428"/>
    </location>
</feature>
<dbReference type="InterPro" id="IPR011011">
    <property type="entry name" value="Znf_FYVE_PHD"/>
</dbReference>
<dbReference type="Proteomes" id="UP001562354">
    <property type="component" value="Unassembled WGS sequence"/>
</dbReference>
<organism evidence="2 3">
    <name type="scientific">Neodothiora populina</name>
    <dbReference type="NCBI Taxonomy" id="2781224"/>
    <lineage>
        <taxon>Eukaryota</taxon>
        <taxon>Fungi</taxon>
        <taxon>Dikarya</taxon>
        <taxon>Ascomycota</taxon>
        <taxon>Pezizomycotina</taxon>
        <taxon>Dothideomycetes</taxon>
        <taxon>Dothideomycetidae</taxon>
        <taxon>Dothideales</taxon>
        <taxon>Dothioraceae</taxon>
        <taxon>Neodothiora</taxon>
    </lineage>
</organism>
<evidence type="ECO:0000256" key="1">
    <source>
        <dbReference type="SAM" id="MobiDB-lite"/>
    </source>
</evidence>
<reference evidence="2 3" key="1">
    <citation type="submission" date="2024-07" db="EMBL/GenBank/DDBJ databases">
        <title>Draft sequence of the Neodothiora populina.</title>
        <authorList>
            <person name="Drown D.D."/>
            <person name="Schuette U.S."/>
            <person name="Buechlein A.B."/>
            <person name="Rusch D.R."/>
            <person name="Winton L.W."/>
            <person name="Adams G.A."/>
        </authorList>
    </citation>
    <scope>NUCLEOTIDE SEQUENCE [LARGE SCALE GENOMIC DNA]</scope>
    <source>
        <strain evidence="2 3">CPC 39397</strain>
    </source>
</reference>
<feature type="region of interest" description="Disordered" evidence="1">
    <location>
        <begin position="30"/>
        <end position="51"/>
    </location>
</feature>
<feature type="region of interest" description="Disordered" evidence="1">
    <location>
        <begin position="110"/>
        <end position="134"/>
    </location>
</feature>
<protein>
    <submittedName>
        <fullName evidence="2">Uncharacterized protein</fullName>
    </submittedName>
</protein>
<gene>
    <name evidence="2" type="ORF">AAFC00_000889</name>
</gene>
<accession>A0ABR3PM37</accession>
<sequence>MVVLLDMDAQEPYQTANDFNRYVIAQNRRNISAQSDDGERDESNRPNPNLRNKFSEAMACYPIVTLLAQGLDLNSLHDLSRTCRQVRANLLEYRRQLISQTLRCFNEDEEPGSHLGKNSKETHQNWSTFGPNGIKVPKMTSGKVGTCARDMVGQCRRCSSAVCRNCIVKAPVPTALRGRHRRLCRTCIKSPLDEHTRYVVDECCQADDSRFVNEDISIRVLKESLSSSGTSDEHQHTAIARDPCSCDEQVWICQPCGQSLRTHDTTYMRGWTWRTRYSTYLGGLGTGIGEGIEGVQCGRPSYCLAAKEVEKEIDCDAEELEALKQLSMKAEMEGRTWSGTSYLMQEMEGIGGVVKKKVKRRVRVGAVVKEYEDEREHGHYLRREQDGLNRSWCSWCDRVVKGKKDLEPPLDGEDLSRTVSRTSSSSSI</sequence>
<dbReference type="SUPFAM" id="SSF57903">
    <property type="entry name" value="FYVE/PHD zinc finger"/>
    <property type="match status" value="1"/>
</dbReference>
<comment type="caution">
    <text evidence="2">The sequence shown here is derived from an EMBL/GenBank/DDBJ whole genome shotgun (WGS) entry which is preliminary data.</text>
</comment>
<keyword evidence="3" id="KW-1185">Reference proteome</keyword>
<dbReference type="RefSeq" id="XP_069203466.1">
    <property type="nucleotide sequence ID" value="XM_069348418.1"/>
</dbReference>
<proteinExistence type="predicted"/>
<dbReference type="EMBL" id="JBFMKM010000003">
    <property type="protein sequence ID" value="KAL1310617.1"/>
    <property type="molecule type" value="Genomic_DNA"/>
</dbReference>
<dbReference type="GeneID" id="95974592"/>
<evidence type="ECO:0000313" key="2">
    <source>
        <dbReference type="EMBL" id="KAL1310617.1"/>
    </source>
</evidence>
<feature type="region of interest" description="Disordered" evidence="1">
    <location>
        <begin position="403"/>
        <end position="428"/>
    </location>
</feature>
<name>A0ABR3PM37_9PEZI</name>